<evidence type="ECO:0000313" key="3">
    <source>
        <dbReference type="Proteomes" id="UP000566663"/>
    </source>
</evidence>
<dbReference type="AlphaFoldDB" id="A0A7W8I1M2"/>
<evidence type="ECO:0008006" key="4">
    <source>
        <dbReference type="Google" id="ProtNLM"/>
    </source>
</evidence>
<evidence type="ECO:0000256" key="1">
    <source>
        <dbReference type="SAM" id="Phobius"/>
    </source>
</evidence>
<dbReference type="PANTHER" id="PTHR41795:SF1">
    <property type="entry name" value="EXOPOLYSACCHARIDE SYNTHESIS PROTEIN"/>
    <property type="match status" value="1"/>
</dbReference>
<dbReference type="InterPro" id="IPR010331">
    <property type="entry name" value="ExoD"/>
</dbReference>
<feature type="transmembrane region" description="Helical" evidence="1">
    <location>
        <begin position="45"/>
        <end position="72"/>
    </location>
</feature>
<dbReference type="EMBL" id="JACHFZ010000005">
    <property type="protein sequence ID" value="MBB5292930.1"/>
    <property type="molecule type" value="Genomic_DNA"/>
</dbReference>
<name>A0A7W8I1M2_9CAUL</name>
<dbReference type="Proteomes" id="UP000566663">
    <property type="component" value="Unassembled WGS sequence"/>
</dbReference>
<feature type="transmembrane region" description="Helical" evidence="1">
    <location>
        <begin position="172"/>
        <end position="196"/>
    </location>
</feature>
<feature type="transmembrane region" description="Helical" evidence="1">
    <location>
        <begin position="132"/>
        <end position="160"/>
    </location>
</feature>
<keyword evidence="1" id="KW-0812">Transmembrane</keyword>
<dbReference type="Pfam" id="PF06055">
    <property type="entry name" value="ExoD"/>
    <property type="match status" value="1"/>
</dbReference>
<reference evidence="2 3" key="1">
    <citation type="submission" date="2020-08" db="EMBL/GenBank/DDBJ databases">
        <title>Genomic Encyclopedia of Type Strains, Phase IV (KMG-IV): sequencing the most valuable type-strain genomes for metagenomic binning, comparative biology and taxonomic classification.</title>
        <authorList>
            <person name="Goeker M."/>
        </authorList>
    </citation>
    <scope>NUCLEOTIDE SEQUENCE [LARGE SCALE GENOMIC DNA]</scope>
    <source>
        <strain evidence="2 3">DSM 25335</strain>
    </source>
</reference>
<dbReference type="RefSeq" id="WP_183255829.1">
    <property type="nucleotide sequence ID" value="NZ_BAAAFF010000001.1"/>
</dbReference>
<sequence length="227" mass="25292">MPDYDYQSDTRPFSQVLVDIGAKEDPKLYLGELVNAFGERGFGALMLFFGLMNIAIGIIPGTTTILGAPLLLMGLQLATRQDQLWLPRWALRRWIDRVAYRNGLDTVLPRLTKVERLSKPRLTIMTSEVSEVLIGIVTFLLAIILVLPIWGGNLIPALIISTFGFGLMQRDGLAILIAWCAVGLLCLAGLIIWLAWQWVSPYLLPVWEWAQSLPANAWAWLTGLFGA</sequence>
<organism evidence="2 3">
    <name type="scientific">Brevundimonas basaltis</name>
    <dbReference type="NCBI Taxonomy" id="472166"/>
    <lineage>
        <taxon>Bacteria</taxon>
        <taxon>Pseudomonadati</taxon>
        <taxon>Pseudomonadota</taxon>
        <taxon>Alphaproteobacteria</taxon>
        <taxon>Caulobacterales</taxon>
        <taxon>Caulobacteraceae</taxon>
        <taxon>Brevundimonas</taxon>
    </lineage>
</organism>
<keyword evidence="1" id="KW-0472">Membrane</keyword>
<dbReference type="PIRSF" id="PIRSF033239">
    <property type="entry name" value="ExoD"/>
    <property type="match status" value="1"/>
</dbReference>
<evidence type="ECO:0000313" key="2">
    <source>
        <dbReference type="EMBL" id="MBB5292930.1"/>
    </source>
</evidence>
<keyword evidence="3" id="KW-1185">Reference proteome</keyword>
<gene>
    <name evidence="2" type="ORF">HNQ67_002467</name>
</gene>
<proteinExistence type="predicted"/>
<dbReference type="PANTHER" id="PTHR41795">
    <property type="entry name" value="EXOPOLYSACCHARIDE SYNTHESIS PROTEIN"/>
    <property type="match status" value="1"/>
</dbReference>
<accession>A0A7W8I1M2</accession>
<comment type="caution">
    <text evidence="2">The sequence shown here is derived from an EMBL/GenBank/DDBJ whole genome shotgun (WGS) entry which is preliminary data.</text>
</comment>
<keyword evidence="1" id="KW-1133">Transmembrane helix</keyword>
<protein>
    <recommendedName>
        <fullName evidence="4">Exopolysaccharide synthesis, ExoD</fullName>
    </recommendedName>
</protein>